<accession>A0ABQ9VZE8</accession>
<dbReference type="EMBL" id="JASSZA010000004">
    <property type="protein sequence ID" value="KAK2114751.1"/>
    <property type="molecule type" value="Genomic_DNA"/>
</dbReference>
<protein>
    <submittedName>
        <fullName evidence="1">Uncharacterized protein</fullName>
    </submittedName>
</protein>
<dbReference type="Proteomes" id="UP001266305">
    <property type="component" value="Unassembled WGS sequence"/>
</dbReference>
<comment type="caution">
    <text evidence="1">The sequence shown here is derived from an EMBL/GenBank/DDBJ whole genome shotgun (WGS) entry which is preliminary data.</text>
</comment>
<name>A0ABQ9VZE8_SAGOE</name>
<reference evidence="1 2" key="1">
    <citation type="submission" date="2023-05" db="EMBL/GenBank/DDBJ databases">
        <title>B98-5 Cell Line De Novo Hybrid Assembly: An Optical Mapping Approach.</title>
        <authorList>
            <person name="Kananen K."/>
            <person name="Auerbach J.A."/>
            <person name="Kautto E."/>
            <person name="Blachly J.S."/>
        </authorList>
    </citation>
    <scope>NUCLEOTIDE SEQUENCE [LARGE SCALE GENOMIC DNA]</scope>
    <source>
        <strain evidence="1">B95-8</strain>
        <tissue evidence="1">Cell line</tissue>
    </source>
</reference>
<sequence length="201" mass="21520">MDGIALGVITQSSVDQASMDGITVGGPLSLPWIRPPWTGLLLEDCSVFRGPGLRGRDRCWSTTQSSMDQASVDGIAVGGSLNLLWTRPLWTGSLLEDCSVLPGPGLRGQDRCWRITQSSLDQASMDGITVGGSLSPPRTRSPWVGSLLEDRTVLPGSGLCGWDRCWRITQSSMDQASVDRIAVGGSLSLPWTRPPWVGSLL</sequence>
<evidence type="ECO:0000313" key="2">
    <source>
        <dbReference type="Proteomes" id="UP001266305"/>
    </source>
</evidence>
<proteinExistence type="predicted"/>
<organism evidence="1 2">
    <name type="scientific">Saguinus oedipus</name>
    <name type="common">Cotton-top tamarin</name>
    <name type="synonym">Oedipomidas oedipus</name>
    <dbReference type="NCBI Taxonomy" id="9490"/>
    <lineage>
        <taxon>Eukaryota</taxon>
        <taxon>Metazoa</taxon>
        <taxon>Chordata</taxon>
        <taxon>Craniata</taxon>
        <taxon>Vertebrata</taxon>
        <taxon>Euteleostomi</taxon>
        <taxon>Mammalia</taxon>
        <taxon>Eutheria</taxon>
        <taxon>Euarchontoglires</taxon>
        <taxon>Primates</taxon>
        <taxon>Haplorrhini</taxon>
        <taxon>Platyrrhini</taxon>
        <taxon>Cebidae</taxon>
        <taxon>Callitrichinae</taxon>
        <taxon>Saguinus</taxon>
    </lineage>
</organism>
<keyword evidence="2" id="KW-1185">Reference proteome</keyword>
<evidence type="ECO:0000313" key="1">
    <source>
        <dbReference type="EMBL" id="KAK2114751.1"/>
    </source>
</evidence>
<gene>
    <name evidence="1" type="ORF">P7K49_009017</name>
</gene>